<feature type="region of interest" description="Disordered" evidence="1">
    <location>
        <begin position="56"/>
        <end position="90"/>
    </location>
</feature>
<accession>A0A5B2VBL2</accession>
<dbReference type="RefSeq" id="WP_149819530.1">
    <property type="nucleotide sequence ID" value="NZ_VUOA01000028.1"/>
</dbReference>
<dbReference type="InterPro" id="IPR014917">
    <property type="entry name" value="DUF1800"/>
</dbReference>
<gene>
    <name evidence="2" type="ORF">F0L46_16620</name>
</gene>
<comment type="caution">
    <text evidence="2">The sequence shown here is derived from an EMBL/GenBank/DDBJ whole genome shotgun (WGS) entry which is preliminary data.</text>
</comment>
<dbReference type="OrthoDB" id="9772295at2"/>
<reference evidence="2 3" key="1">
    <citation type="submission" date="2019-09" db="EMBL/GenBank/DDBJ databases">
        <title>Salinarimonas rosea gen. nov., sp. nov., a new member of the a-2 subgroup of the Proteobacteria.</title>
        <authorList>
            <person name="Liu J."/>
        </authorList>
    </citation>
    <scope>NUCLEOTIDE SEQUENCE [LARGE SCALE GENOMIC DNA]</scope>
    <source>
        <strain evidence="2 3">BN140002</strain>
    </source>
</reference>
<evidence type="ECO:0000313" key="2">
    <source>
        <dbReference type="EMBL" id="KAA2236324.1"/>
    </source>
</evidence>
<reference evidence="2 3" key="2">
    <citation type="submission" date="2019-09" db="EMBL/GenBank/DDBJ databases">
        <authorList>
            <person name="Jin C."/>
        </authorList>
    </citation>
    <scope>NUCLEOTIDE SEQUENCE [LARGE SCALE GENOMIC DNA]</scope>
    <source>
        <strain evidence="2 3">BN140002</strain>
    </source>
</reference>
<dbReference type="AlphaFoldDB" id="A0A5B2VBL2"/>
<protein>
    <submittedName>
        <fullName evidence="2">DUF1800 family protein</fullName>
    </submittedName>
</protein>
<keyword evidence="3" id="KW-1185">Reference proteome</keyword>
<feature type="compositionally biased region" description="Basic and acidic residues" evidence="1">
    <location>
        <begin position="57"/>
        <end position="66"/>
    </location>
</feature>
<name>A0A5B2VBL2_9HYPH</name>
<evidence type="ECO:0000313" key="3">
    <source>
        <dbReference type="Proteomes" id="UP000323142"/>
    </source>
</evidence>
<dbReference type="Proteomes" id="UP000323142">
    <property type="component" value="Unassembled WGS sequence"/>
</dbReference>
<organism evidence="2 3">
    <name type="scientific">Salinarimonas soli</name>
    <dbReference type="NCBI Taxonomy" id="1638099"/>
    <lineage>
        <taxon>Bacteria</taxon>
        <taxon>Pseudomonadati</taxon>
        <taxon>Pseudomonadota</taxon>
        <taxon>Alphaproteobacteria</taxon>
        <taxon>Hyphomicrobiales</taxon>
        <taxon>Salinarimonadaceae</taxon>
        <taxon>Salinarimonas</taxon>
    </lineage>
</organism>
<dbReference type="EMBL" id="VUOA01000028">
    <property type="protein sequence ID" value="KAA2236324.1"/>
    <property type="molecule type" value="Genomic_DNA"/>
</dbReference>
<sequence>MTTAPIALARFGLGPRPGTLAAAAGDPRGWLTDEIRARAVAMPELPGSAEVLGELRAQARREREARAMQPASPAPDGAARPSPARDEPSVPQRVYRAEAAARLAAALAAPVGFVERLVWFWSNHFAVSAAKGQSVRVLAGAFEREAIRPHVLGRFAAMLAAVETHPAMLIYLDNVQSVGPSSPAGRRRGRGLNENLAREILELHTLGVEGGYGQADVTSLACILTGWTVTGEAERLGSAGTFAVNPAWHEPGAHPVLSVAYDGSAEEQGRAVLDALARHPATARHIAGKLARHFVADRPPPALVARLERVFLDTDGDLAALALALIEAPEAWEPTPAKVRSPIEFVVAALRALSPAAPDPGQVLGALAALGQPLWTPPGPNGFPDNVDAWATPEGMKTRLDVAARLVARLPDADPLRFLDDVLGAAASDETRSAVRRAETRAQGLAIALMAPEFQRR</sequence>
<dbReference type="Pfam" id="PF08811">
    <property type="entry name" value="DUF1800"/>
    <property type="match status" value="1"/>
</dbReference>
<proteinExistence type="predicted"/>
<evidence type="ECO:0000256" key="1">
    <source>
        <dbReference type="SAM" id="MobiDB-lite"/>
    </source>
</evidence>